<protein>
    <submittedName>
        <fullName evidence="1">Uncharacterized protein</fullName>
    </submittedName>
</protein>
<dbReference type="Proteomes" id="UP000199608">
    <property type="component" value="Unassembled WGS sequence"/>
</dbReference>
<evidence type="ECO:0000313" key="2">
    <source>
        <dbReference type="Proteomes" id="UP000199608"/>
    </source>
</evidence>
<reference evidence="2" key="1">
    <citation type="submission" date="2016-10" db="EMBL/GenBank/DDBJ databases">
        <authorList>
            <person name="Varghese N."/>
            <person name="Submissions S."/>
        </authorList>
    </citation>
    <scope>NUCLEOTIDE SEQUENCE [LARGE SCALE GENOMIC DNA]</scope>
    <source>
        <strain evidence="2">DSM 3384</strain>
    </source>
</reference>
<dbReference type="AlphaFoldDB" id="A0A1H2JM73"/>
<dbReference type="EMBL" id="FNLL01000013">
    <property type="protein sequence ID" value="SDU57165.1"/>
    <property type="molecule type" value="Genomic_DNA"/>
</dbReference>
<proteinExistence type="predicted"/>
<organism evidence="1 2">
    <name type="scientific">Desulfobacula phenolica</name>
    <dbReference type="NCBI Taxonomy" id="90732"/>
    <lineage>
        <taxon>Bacteria</taxon>
        <taxon>Pseudomonadati</taxon>
        <taxon>Thermodesulfobacteriota</taxon>
        <taxon>Desulfobacteria</taxon>
        <taxon>Desulfobacterales</taxon>
        <taxon>Desulfobacteraceae</taxon>
        <taxon>Desulfobacula</taxon>
    </lineage>
</organism>
<gene>
    <name evidence="1" type="ORF">SAMN04487931_11372</name>
</gene>
<dbReference type="RefSeq" id="WP_014955618.1">
    <property type="nucleotide sequence ID" value="NZ_FNLL01000013.1"/>
</dbReference>
<name>A0A1H2JM73_9BACT</name>
<accession>A0A1H2JM73</accession>
<sequence>MDKHISIKQISTKQALKIWAEYSPVHQDHISQEKLYLFSLPGGLQKADNYDIHHLSLCPRCLSAWETLCSLSELSLADDPDEKQGEEILSYGLLQAASSAFTEPVYINSSCDKFRLGIFPDNDNPQKAMIVLETTSAGKSCQGMTASIRDANGFMVMEATVKQGRAASITDHLDTLDLSTWTIILSGSADKDTHE</sequence>
<keyword evidence="2" id="KW-1185">Reference proteome</keyword>
<evidence type="ECO:0000313" key="1">
    <source>
        <dbReference type="EMBL" id="SDU57165.1"/>
    </source>
</evidence>